<dbReference type="AlphaFoldDB" id="A0A427XRY6"/>
<dbReference type="InterPro" id="IPR021819">
    <property type="entry name" value="Far11/STRP_C"/>
</dbReference>
<dbReference type="GO" id="GO:0007010">
    <property type="term" value="P:cytoskeleton organization"/>
    <property type="evidence" value="ECO:0007669"/>
    <property type="project" value="TreeGrafter"/>
</dbReference>
<dbReference type="Pfam" id="PF11882">
    <property type="entry name" value="DUF3402"/>
    <property type="match status" value="1"/>
</dbReference>
<feature type="domain" description="Far11/STRP C-terminal" evidence="3">
    <location>
        <begin position="479"/>
        <end position="974"/>
    </location>
</feature>
<dbReference type="SMART" id="SM01292">
    <property type="entry name" value="N1221"/>
    <property type="match status" value="1"/>
</dbReference>
<dbReference type="Pfam" id="PF07923">
    <property type="entry name" value="N1221"/>
    <property type="match status" value="1"/>
</dbReference>
<evidence type="ECO:0000259" key="3">
    <source>
        <dbReference type="SMART" id="SM01293"/>
    </source>
</evidence>
<feature type="compositionally biased region" description="Low complexity" evidence="1">
    <location>
        <begin position="1013"/>
        <end position="1024"/>
    </location>
</feature>
<feature type="region of interest" description="Disordered" evidence="1">
    <location>
        <begin position="396"/>
        <end position="468"/>
    </location>
</feature>
<feature type="compositionally biased region" description="Pro residues" evidence="1">
    <location>
        <begin position="432"/>
        <end position="444"/>
    </location>
</feature>
<dbReference type="PANTHER" id="PTHR13239">
    <property type="entry name" value="PROTEIN REQUIRED FOR HYPHAL ANASTOMOSIS HAM-2"/>
    <property type="match status" value="1"/>
</dbReference>
<dbReference type="OrthoDB" id="18234at2759"/>
<proteinExistence type="predicted"/>
<gene>
    <name evidence="4" type="primary">FAR11</name>
    <name evidence="4" type="ORF">EHS25_006163</name>
</gene>
<feature type="region of interest" description="Disordered" evidence="1">
    <location>
        <begin position="613"/>
        <end position="639"/>
    </location>
</feature>
<dbReference type="InterPro" id="IPR012486">
    <property type="entry name" value="Far11/STRP_N"/>
</dbReference>
<feature type="region of interest" description="Disordered" evidence="1">
    <location>
        <begin position="931"/>
        <end position="957"/>
    </location>
</feature>
<comment type="caution">
    <text evidence="4">The sequence shown here is derived from an EMBL/GenBank/DDBJ whole genome shotgun (WGS) entry which is preliminary data.</text>
</comment>
<dbReference type="InterPro" id="IPR040185">
    <property type="entry name" value="Far11/STRP"/>
</dbReference>
<dbReference type="EMBL" id="RSCD01000029">
    <property type="protein sequence ID" value="RSH81541.1"/>
    <property type="molecule type" value="Genomic_DNA"/>
</dbReference>
<sequence>MNFSRFPRTNMFDMMPGSRRLQPPRDPSAYTEPDSSPDDPLPSPGVSAPAPPVLTRPRAGASIVNGQPPAGLSLGGAGAGAGGRDLVEDGTTDSITLGQLKAHTQGMQGKQKEKTQQFDFRYDDTDTIMSELDEFYPYVEMSHVAQNPERFKGSFKGEWTEAPLAKRKAYMELQLEYIESPVADTRRAAQGRLLYLLQGCFAETSSPEMQLHWIMENAKTLRSVDGVATLVTGLRDATKRYNISVDTSDKPLSSSSGSNQGAHPVDPYDDRSAELMDVLAMIYFVVEVSRGDETFGDELMAMDPPLPLVLFQMLASLKDRLPKGYPVKKACMKEVARARALARELSGLSPDDKYFTKASPLDISNFRRDTSVKYPTFAPPQSVSTAVPNEKLAEGFKPIPARPNYHSTEIPSSSRPSTLPQHGAAQTSAPLPGTPAPSPPPSPAAGPKAKKQQFQTDPSRPFVFPYSRSSGVDPTSLVPFAIAEADKLFHKHAYISLGLLQMWQVREDCLREERGMGRSGLIGFSTAFDDEEDEEEMEAMRREWRYDEEEQSCLAQGDKEGARIAREKRAAARRLHRVEIIYRSTLPIMTSCVVVLLKLLLATVTSPGANGLNAGLPGAGLTSPTSEMPRAPENVPPPTREEVDIARHREITSKAVSAIIILMMKWFKASHVLKFHYFTQQLFDSNCLLLVLKMFGLSDVYAQVQSKNEWEDWNFFRYCHLHCSKTRPDPQEDAMLRPVKSRPSPRLATAAAATTTTTTTTTTADGEEEVELITEYSWRNFFSTINFLKVLQKMTKHRSHRTYMLQQYKSTQILKRMLRINHPMLQLQSLKLIKSQMPWCGRKWRQGNMKVITSIYLNCRPELRDDWLAGTDQDSELEDALPQEYALRALIQFYNKRNYSAQLLPAISSPEPSHKRSDSTAAITLEDPALRQHGHGLPHRGSLSESDVFPPRKTDASALPYNPDGMIDFWLHEYEDVLMEVFGYGESGVDEWDTSEFGFGVPSPGGIGGTASPGRGAHRGAPGPAERDDRAWHALGEIMGADEDVISDSESVVSVGELGEEARLDEGIGAEGVFARQQRRRSTDNENTWEHMSPQISLLPRSPAERRRSSSGGSPLRPVLNGRILDAEVFEEDEDLPGPMPIERQTEDERERAFGAVDEVEYAYGE</sequence>
<organism evidence="4 5">
    <name type="scientific">Saitozyma podzolica</name>
    <dbReference type="NCBI Taxonomy" id="1890683"/>
    <lineage>
        <taxon>Eukaryota</taxon>
        <taxon>Fungi</taxon>
        <taxon>Dikarya</taxon>
        <taxon>Basidiomycota</taxon>
        <taxon>Agaricomycotina</taxon>
        <taxon>Tremellomycetes</taxon>
        <taxon>Tremellales</taxon>
        <taxon>Trimorphomycetaceae</taxon>
        <taxon>Saitozyma</taxon>
    </lineage>
</organism>
<feature type="compositionally biased region" description="Pro residues" evidence="1">
    <location>
        <begin position="39"/>
        <end position="54"/>
    </location>
</feature>
<feature type="compositionally biased region" description="Low complexity" evidence="1">
    <location>
        <begin position="1110"/>
        <end position="1120"/>
    </location>
</feature>
<evidence type="ECO:0000259" key="2">
    <source>
        <dbReference type="SMART" id="SM01292"/>
    </source>
</evidence>
<protein>
    <submittedName>
        <fullName evidence="4">Factor arrest protein 11</fullName>
    </submittedName>
</protein>
<keyword evidence="5" id="KW-1185">Reference proteome</keyword>
<feature type="region of interest" description="Disordered" evidence="1">
    <location>
        <begin position="1"/>
        <end position="67"/>
    </location>
</feature>
<feature type="region of interest" description="Disordered" evidence="1">
    <location>
        <begin position="730"/>
        <end position="764"/>
    </location>
</feature>
<feature type="region of interest" description="Disordered" evidence="1">
    <location>
        <begin position="1075"/>
        <end position="1150"/>
    </location>
</feature>
<dbReference type="STRING" id="1890683.A0A427XRY6"/>
<dbReference type="SMART" id="SM01293">
    <property type="entry name" value="DUF3402"/>
    <property type="match status" value="1"/>
</dbReference>
<evidence type="ECO:0000313" key="4">
    <source>
        <dbReference type="EMBL" id="RSH81541.1"/>
    </source>
</evidence>
<feature type="compositionally biased region" description="Polar residues" evidence="1">
    <location>
        <begin position="245"/>
        <end position="261"/>
    </location>
</feature>
<feature type="compositionally biased region" description="Polar residues" evidence="1">
    <location>
        <begin position="405"/>
        <end position="426"/>
    </location>
</feature>
<feature type="region of interest" description="Disordered" evidence="1">
    <location>
        <begin position="1007"/>
        <end position="1027"/>
    </location>
</feature>
<feature type="region of interest" description="Disordered" evidence="1">
    <location>
        <begin position="245"/>
        <end position="267"/>
    </location>
</feature>
<dbReference type="GO" id="GO:0005829">
    <property type="term" value="C:cytosol"/>
    <property type="evidence" value="ECO:0007669"/>
    <property type="project" value="TreeGrafter"/>
</dbReference>
<name>A0A427XRY6_9TREE</name>
<dbReference type="Proteomes" id="UP000279259">
    <property type="component" value="Unassembled WGS sequence"/>
</dbReference>
<feature type="domain" description="Far11/STRP N-terminal" evidence="2">
    <location>
        <begin position="115"/>
        <end position="389"/>
    </location>
</feature>
<evidence type="ECO:0000313" key="5">
    <source>
        <dbReference type="Proteomes" id="UP000279259"/>
    </source>
</evidence>
<accession>A0A427XRY6</accession>
<dbReference type="PANTHER" id="PTHR13239:SF4">
    <property type="entry name" value="AT25231P"/>
    <property type="match status" value="1"/>
</dbReference>
<evidence type="ECO:0000256" key="1">
    <source>
        <dbReference type="SAM" id="MobiDB-lite"/>
    </source>
</evidence>
<reference evidence="4 5" key="1">
    <citation type="submission" date="2018-11" db="EMBL/GenBank/DDBJ databases">
        <title>Genome sequence of Saitozyma podzolica DSM 27192.</title>
        <authorList>
            <person name="Aliyu H."/>
            <person name="Gorte O."/>
            <person name="Ochsenreither K."/>
        </authorList>
    </citation>
    <scope>NUCLEOTIDE SEQUENCE [LARGE SCALE GENOMIC DNA]</scope>
    <source>
        <strain evidence="4 5">DSM 27192</strain>
    </source>
</reference>
<feature type="compositionally biased region" description="Low complexity" evidence="1">
    <location>
        <begin position="748"/>
        <end position="764"/>
    </location>
</feature>